<reference evidence="2" key="2">
    <citation type="submission" date="2020-10" db="UniProtKB">
        <authorList>
            <consortium name="WormBaseParasite"/>
        </authorList>
    </citation>
    <scope>IDENTIFICATION</scope>
</reference>
<accession>A0A7E4ZS00</accession>
<keyword evidence="1" id="KW-1185">Reference proteome</keyword>
<dbReference type="Proteomes" id="UP000492821">
    <property type="component" value="Unassembled WGS sequence"/>
</dbReference>
<evidence type="ECO:0000313" key="2">
    <source>
        <dbReference type="WBParaSite" id="Pan_g13998.t1"/>
    </source>
</evidence>
<name>A0A7E4ZS00_PANRE</name>
<proteinExistence type="predicted"/>
<dbReference type="WBParaSite" id="Pan_g13998.t1">
    <property type="protein sequence ID" value="Pan_g13998.t1"/>
    <property type="gene ID" value="Pan_g13998"/>
</dbReference>
<organism evidence="1 2">
    <name type="scientific">Panagrellus redivivus</name>
    <name type="common">Microworm</name>
    <dbReference type="NCBI Taxonomy" id="6233"/>
    <lineage>
        <taxon>Eukaryota</taxon>
        <taxon>Metazoa</taxon>
        <taxon>Ecdysozoa</taxon>
        <taxon>Nematoda</taxon>
        <taxon>Chromadorea</taxon>
        <taxon>Rhabditida</taxon>
        <taxon>Tylenchina</taxon>
        <taxon>Panagrolaimomorpha</taxon>
        <taxon>Panagrolaimoidea</taxon>
        <taxon>Panagrolaimidae</taxon>
        <taxon>Panagrellus</taxon>
    </lineage>
</organism>
<sequence>MNSFARAPPPAVSPNSWISDSSYITTSQYFITNAGDASFSGMPSQYFISNYEDRPLSILGYPKTSKATVSAMSSQYCISTSGTQLTSTWTIISSHYADESEKDGYISNSRTTVSAMPSKYYISSDSYSISDAMTSIPSSFYSSMSDSTLLSDTEAEDVQSVIKQLEEIDYDSRISDPSVSDGEDNPCPNGCGVQSKLDYLNVVNGDGGKSKAHRKLQAERVLIAPRIQKVEYVRATRGWSGICKFQPRERRGHAKLIRFYDTVDFKPPEYQKVLVLTDSNTSR</sequence>
<evidence type="ECO:0000313" key="1">
    <source>
        <dbReference type="Proteomes" id="UP000492821"/>
    </source>
</evidence>
<reference evidence="1" key="1">
    <citation type="journal article" date="2013" name="Genetics">
        <title>The draft genome and transcriptome of Panagrellus redivivus are shaped by the harsh demands of a free-living lifestyle.</title>
        <authorList>
            <person name="Srinivasan J."/>
            <person name="Dillman A.R."/>
            <person name="Macchietto M.G."/>
            <person name="Heikkinen L."/>
            <person name="Lakso M."/>
            <person name="Fracchia K.M."/>
            <person name="Antoshechkin I."/>
            <person name="Mortazavi A."/>
            <person name="Wong G."/>
            <person name="Sternberg P.W."/>
        </authorList>
    </citation>
    <scope>NUCLEOTIDE SEQUENCE [LARGE SCALE GENOMIC DNA]</scope>
    <source>
        <strain evidence="1">MT8872</strain>
    </source>
</reference>
<protein>
    <submittedName>
        <fullName evidence="2">Uncharacterized protein</fullName>
    </submittedName>
</protein>
<dbReference type="AlphaFoldDB" id="A0A7E4ZS00"/>